<evidence type="ECO:0000256" key="13">
    <source>
        <dbReference type="ARBA" id="ARBA00023136"/>
    </source>
</evidence>
<dbReference type="Pfam" id="PF07694">
    <property type="entry name" value="5TM-5TMR_LYT"/>
    <property type="match status" value="1"/>
</dbReference>
<dbReference type="InterPro" id="IPR003594">
    <property type="entry name" value="HATPase_dom"/>
</dbReference>
<evidence type="ECO:0000256" key="9">
    <source>
        <dbReference type="ARBA" id="ARBA00022777"/>
    </source>
</evidence>
<evidence type="ECO:0000256" key="12">
    <source>
        <dbReference type="ARBA" id="ARBA00023012"/>
    </source>
</evidence>
<dbReference type="GO" id="GO:0071555">
    <property type="term" value="P:cell wall organization"/>
    <property type="evidence" value="ECO:0007669"/>
    <property type="project" value="InterPro"/>
</dbReference>
<feature type="transmembrane region" description="Helical" evidence="14">
    <location>
        <begin position="122"/>
        <end position="141"/>
    </location>
</feature>
<evidence type="ECO:0000256" key="8">
    <source>
        <dbReference type="ARBA" id="ARBA00022741"/>
    </source>
</evidence>
<evidence type="ECO:0000259" key="15">
    <source>
        <dbReference type="PROSITE" id="PS50109"/>
    </source>
</evidence>
<sequence length="419" mass="46914">MLNIFIIFAPLLLYPHLLKLRNKPRVQRFLVFVLYAGALVATMSFPIQLDGATYDFRSIPLTVGALYGGWPVSIMLYATLLAIRYYSGAPHILLYCLSLLPTFLLAFLAVRRFGELRLVPKIAVAVALCTLIKLVAFIIYFSGIGQLRTFAFHFWETAQTYLLQGVIVALCVYLIESLDRHQQIQEELIRGEKMKIVGDMAASVAHEIRNPLTTVRGFIQLLATVPLTETKKAEYKNLCLEELNRAERIISDYLSLAKPDPEQIETIDLNEELDYLSNVLLTYANYNDIQIRVHASRESGLTATGDRSKFRQALVNIGKNAIEAMENGGTLELRTDKRSDGPAIVVSDSGVGMTAEQIKRLGTPYYSTKTKGTGLGTMVSFSIIKKMNGRIRIKSDVGRGTEFAIVFPERSWSEERQSG</sequence>
<evidence type="ECO:0000256" key="1">
    <source>
        <dbReference type="ARBA" id="ARBA00000085"/>
    </source>
</evidence>
<dbReference type="InterPro" id="IPR003661">
    <property type="entry name" value="HisK_dim/P_dom"/>
</dbReference>
<proteinExistence type="predicted"/>
<dbReference type="EC" id="2.7.13.3" evidence="3"/>
<feature type="transmembrane region" description="Helical" evidence="14">
    <location>
        <begin position="92"/>
        <end position="110"/>
    </location>
</feature>
<feature type="domain" description="Histidine kinase" evidence="15">
    <location>
        <begin position="203"/>
        <end position="411"/>
    </location>
</feature>
<dbReference type="AlphaFoldDB" id="A0A841U954"/>
<dbReference type="InterPro" id="IPR005467">
    <property type="entry name" value="His_kinase_dom"/>
</dbReference>
<keyword evidence="8" id="KW-0547">Nucleotide-binding</keyword>
<dbReference type="Gene3D" id="3.30.565.10">
    <property type="entry name" value="Histidine kinase-like ATPase, C-terminal domain"/>
    <property type="match status" value="1"/>
</dbReference>
<dbReference type="InterPro" id="IPR011620">
    <property type="entry name" value="Sig_transdc_His_kinase_LytS_TM"/>
</dbReference>
<feature type="transmembrane region" description="Helical" evidence="14">
    <location>
        <begin position="29"/>
        <end position="49"/>
    </location>
</feature>
<evidence type="ECO:0000256" key="3">
    <source>
        <dbReference type="ARBA" id="ARBA00012438"/>
    </source>
</evidence>
<dbReference type="RefSeq" id="WP_185138600.1">
    <property type="nucleotide sequence ID" value="NZ_BORM01000023.1"/>
</dbReference>
<evidence type="ECO:0000256" key="6">
    <source>
        <dbReference type="ARBA" id="ARBA00022679"/>
    </source>
</evidence>
<evidence type="ECO:0000256" key="2">
    <source>
        <dbReference type="ARBA" id="ARBA00004651"/>
    </source>
</evidence>
<dbReference type="Pfam" id="PF02518">
    <property type="entry name" value="HATPase_c"/>
    <property type="match status" value="1"/>
</dbReference>
<keyword evidence="6" id="KW-0808">Transferase</keyword>
<keyword evidence="5" id="KW-0597">Phosphoprotein</keyword>
<dbReference type="SMART" id="SM00388">
    <property type="entry name" value="HisKA"/>
    <property type="match status" value="1"/>
</dbReference>
<evidence type="ECO:0000256" key="11">
    <source>
        <dbReference type="ARBA" id="ARBA00022989"/>
    </source>
</evidence>
<accession>A0A841U954</accession>
<feature type="transmembrane region" description="Helical" evidence="14">
    <location>
        <begin position="61"/>
        <end position="86"/>
    </location>
</feature>
<dbReference type="SUPFAM" id="SSF55874">
    <property type="entry name" value="ATPase domain of HSP90 chaperone/DNA topoisomerase II/histidine kinase"/>
    <property type="match status" value="1"/>
</dbReference>
<dbReference type="PRINTS" id="PR00344">
    <property type="entry name" value="BCTRLSENSOR"/>
</dbReference>
<keyword evidence="17" id="KW-1185">Reference proteome</keyword>
<dbReference type="InterPro" id="IPR036097">
    <property type="entry name" value="HisK_dim/P_sf"/>
</dbReference>
<comment type="catalytic activity">
    <reaction evidence="1">
        <text>ATP + protein L-histidine = ADP + protein N-phospho-L-histidine.</text>
        <dbReference type="EC" id="2.7.13.3"/>
    </reaction>
</comment>
<dbReference type="CDD" id="cd00082">
    <property type="entry name" value="HisKA"/>
    <property type="match status" value="1"/>
</dbReference>
<dbReference type="SUPFAM" id="SSF47384">
    <property type="entry name" value="Homodimeric domain of signal transducing histidine kinase"/>
    <property type="match status" value="1"/>
</dbReference>
<dbReference type="InterPro" id="IPR004358">
    <property type="entry name" value="Sig_transdc_His_kin-like_C"/>
</dbReference>
<dbReference type="GO" id="GO:0005886">
    <property type="term" value="C:plasma membrane"/>
    <property type="evidence" value="ECO:0007669"/>
    <property type="project" value="UniProtKB-SubCell"/>
</dbReference>
<dbReference type="Proteomes" id="UP000553776">
    <property type="component" value="Unassembled WGS sequence"/>
</dbReference>
<comment type="subcellular location">
    <subcellularLocation>
        <location evidence="2">Cell membrane</location>
        <topology evidence="2">Multi-pass membrane protein</topology>
    </subcellularLocation>
</comment>
<dbReference type="GO" id="GO:0000155">
    <property type="term" value="F:phosphorelay sensor kinase activity"/>
    <property type="evidence" value="ECO:0007669"/>
    <property type="project" value="InterPro"/>
</dbReference>
<comment type="caution">
    <text evidence="16">The sequence shown here is derived from an EMBL/GenBank/DDBJ whole genome shotgun (WGS) entry which is preliminary data.</text>
</comment>
<protein>
    <recommendedName>
        <fullName evidence="3">histidine kinase</fullName>
        <ecNumber evidence="3">2.7.13.3</ecNumber>
    </recommendedName>
</protein>
<dbReference type="PROSITE" id="PS50109">
    <property type="entry name" value="HIS_KIN"/>
    <property type="match status" value="1"/>
</dbReference>
<keyword evidence="4" id="KW-1003">Cell membrane</keyword>
<evidence type="ECO:0000313" key="17">
    <source>
        <dbReference type="Proteomes" id="UP000553776"/>
    </source>
</evidence>
<dbReference type="GO" id="GO:0005524">
    <property type="term" value="F:ATP binding"/>
    <property type="evidence" value="ECO:0007669"/>
    <property type="project" value="UniProtKB-KW"/>
</dbReference>
<name>A0A841U954_9BACL</name>
<dbReference type="Gene3D" id="1.10.287.130">
    <property type="match status" value="1"/>
</dbReference>
<evidence type="ECO:0000256" key="14">
    <source>
        <dbReference type="SAM" id="Phobius"/>
    </source>
</evidence>
<keyword evidence="13 14" id="KW-0472">Membrane</keyword>
<evidence type="ECO:0000256" key="5">
    <source>
        <dbReference type="ARBA" id="ARBA00022553"/>
    </source>
</evidence>
<gene>
    <name evidence="16" type="ORF">H7B90_24865</name>
</gene>
<reference evidence="16 17" key="1">
    <citation type="submission" date="2020-08" db="EMBL/GenBank/DDBJ databases">
        <title>Cohnella phylogeny.</title>
        <authorList>
            <person name="Dunlap C."/>
        </authorList>
    </citation>
    <scope>NUCLEOTIDE SEQUENCE [LARGE SCALE GENOMIC DNA]</scope>
    <source>
        <strain evidence="16 17">DSM 25239</strain>
    </source>
</reference>
<dbReference type="SMART" id="SM00387">
    <property type="entry name" value="HATPase_c"/>
    <property type="match status" value="1"/>
</dbReference>
<evidence type="ECO:0000256" key="4">
    <source>
        <dbReference type="ARBA" id="ARBA00022475"/>
    </source>
</evidence>
<keyword evidence="12" id="KW-0902">Two-component regulatory system</keyword>
<keyword evidence="7 14" id="KW-0812">Transmembrane</keyword>
<evidence type="ECO:0000256" key="7">
    <source>
        <dbReference type="ARBA" id="ARBA00022692"/>
    </source>
</evidence>
<dbReference type="PANTHER" id="PTHR43065:SF46">
    <property type="entry name" value="C4-DICARBOXYLATE TRANSPORT SENSOR PROTEIN DCTB"/>
    <property type="match status" value="1"/>
</dbReference>
<dbReference type="EMBL" id="JACJVR010000098">
    <property type="protein sequence ID" value="MBB6694634.1"/>
    <property type="molecule type" value="Genomic_DNA"/>
</dbReference>
<keyword evidence="10" id="KW-0067">ATP-binding</keyword>
<organism evidence="16 17">
    <name type="scientific">Cohnella xylanilytica</name>
    <dbReference type="NCBI Taxonomy" id="557555"/>
    <lineage>
        <taxon>Bacteria</taxon>
        <taxon>Bacillati</taxon>
        <taxon>Bacillota</taxon>
        <taxon>Bacilli</taxon>
        <taxon>Bacillales</taxon>
        <taxon>Paenibacillaceae</taxon>
        <taxon>Cohnella</taxon>
    </lineage>
</organism>
<dbReference type="Pfam" id="PF00512">
    <property type="entry name" value="HisKA"/>
    <property type="match status" value="1"/>
</dbReference>
<dbReference type="PANTHER" id="PTHR43065">
    <property type="entry name" value="SENSOR HISTIDINE KINASE"/>
    <property type="match status" value="1"/>
</dbReference>
<evidence type="ECO:0000256" key="10">
    <source>
        <dbReference type="ARBA" id="ARBA00022840"/>
    </source>
</evidence>
<keyword evidence="11 14" id="KW-1133">Transmembrane helix</keyword>
<evidence type="ECO:0000313" key="16">
    <source>
        <dbReference type="EMBL" id="MBB6694634.1"/>
    </source>
</evidence>
<dbReference type="InterPro" id="IPR036890">
    <property type="entry name" value="HATPase_C_sf"/>
</dbReference>
<keyword evidence="9" id="KW-0418">Kinase</keyword>